<dbReference type="Proteomes" id="UP000607559">
    <property type="component" value="Unassembled WGS sequence"/>
</dbReference>
<sequence>MKFQEYFQPSTHYFWQPEEEEGTTIFSLPGGNTIAYGKFLMRIVEDLAPQGLPPLGALLLALIATNHSHEDPLQKVEDIIRGTILRFRKEELSIYENTLDEAIDFLRTVAALPLKYTSGDQRIQLFQILFAKCHRQVSVDDSRNLLLQAEEWVDVRGRFKEMRVEGEITRSKFLRDFKCIGLLARQFPNEAAIIEKLTAIPAIPETLQLEEERERAPAEFVDSLIEHHSTFPIGILIRSIWSGLNIPIHHKIPGEQPLGGFSDLTNKGDFDKLLISEFANDDWLLLSRLANNEALFLHREIPPGADDLQRILLLDISLKSWGTPKVLAYAILLAIARHPRTDIHCTAFAVGDGYYPIAFDTVDDLIGSLQVLDGCLHPAEGLIKFFEKQPAKKKLEVIFIAPPETLAHPAVKKVVSDHYAAFKYWITVDREGEICLYKNQNNSRRLVQEIRLPLEQLWNENKWVHPANAGRDGDKGKMVPRPAYAPVLYPPSLPIKAHMTPPDGEIYYVDKVGKVFRLYRDANLTVIRGWELIFEGLPGNITHFEMGEDRASYCLLLCFNAGSRKLTLYSLYTGEARAIRLNGWNGSVRGNFFFHEGAFYFEGTSGYWTIVDDQVVAVRQEDRPEQETFAEISKRSQLRREGAAGRSRYNHSILRNLSRVALTEEGNLLFNKHELVCRPSGHIVLDLANYPATGNMLAHAQWDTSDGSFVFPGGIRVRIDRSGMLTLEWLQGKVPGWDVHLLSGGPTKLNVVKTMKDHLSMGLKEAKTIVDGGGIIDRRMELEAAEILKGAVSAAGATVQIRESITKIYIPAALGTSLGIATENEFSGNDFYYPAMAERPLMKIEPQTFFRQNILPFINHIMGYAAKHKTSS</sequence>
<organism evidence="3 4">
    <name type="scientific">Puia dinghuensis</name>
    <dbReference type="NCBI Taxonomy" id="1792502"/>
    <lineage>
        <taxon>Bacteria</taxon>
        <taxon>Pseudomonadati</taxon>
        <taxon>Bacteroidota</taxon>
        <taxon>Chitinophagia</taxon>
        <taxon>Chitinophagales</taxon>
        <taxon>Chitinophagaceae</taxon>
        <taxon>Puia</taxon>
    </lineage>
</organism>
<feature type="domain" description="Large ribosomal subunit protein bL12 C-terminal" evidence="1">
    <location>
        <begin position="738"/>
        <end position="801"/>
    </location>
</feature>
<keyword evidence="4" id="KW-1185">Reference proteome</keyword>
<evidence type="ECO:0000259" key="1">
    <source>
        <dbReference type="Pfam" id="PF00542"/>
    </source>
</evidence>
<proteinExistence type="predicted"/>
<dbReference type="Pfam" id="PF00542">
    <property type="entry name" value="Ribosomal_L12"/>
    <property type="match status" value="1"/>
</dbReference>
<evidence type="ECO:0000259" key="2">
    <source>
        <dbReference type="Pfam" id="PF19915"/>
    </source>
</evidence>
<evidence type="ECO:0000313" key="3">
    <source>
        <dbReference type="EMBL" id="GGA89047.1"/>
    </source>
</evidence>
<gene>
    <name evidence="3" type="ORF">GCM10011511_10380</name>
</gene>
<protein>
    <submittedName>
        <fullName evidence="3">Uncharacterized protein</fullName>
    </submittedName>
</protein>
<dbReference type="Pfam" id="PF19915">
    <property type="entry name" value="bpX0"/>
    <property type="match status" value="1"/>
</dbReference>
<dbReference type="EMBL" id="BMJC01000001">
    <property type="protein sequence ID" value="GGA89047.1"/>
    <property type="molecule type" value="Genomic_DNA"/>
</dbReference>
<dbReference type="RefSeq" id="WP_188929220.1">
    <property type="nucleotide sequence ID" value="NZ_BMJC01000001.1"/>
</dbReference>
<dbReference type="InterPro" id="IPR045554">
    <property type="entry name" value="bpX0"/>
</dbReference>
<reference evidence="3" key="1">
    <citation type="journal article" date="2014" name="Int. J. Syst. Evol. Microbiol.">
        <title>Complete genome sequence of Corynebacterium casei LMG S-19264T (=DSM 44701T), isolated from a smear-ripened cheese.</title>
        <authorList>
            <consortium name="US DOE Joint Genome Institute (JGI-PGF)"/>
            <person name="Walter F."/>
            <person name="Albersmeier A."/>
            <person name="Kalinowski J."/>
            <person name="Ruckert C."/>
        </authorList>
    </citation>
    <scope>NUCLEOTIDE SEQUENCE</scope>
    <source>
        <strain evidence="3">CGMCC 1.15448</strain>
    </source>
</reference>
<dbReference type="GO" id="GO:0003735">
    <property type="term" value="F:structural constituent of ribosome"/>
    <property type="evidence" value="ECO:0007669"/>
    <property type="project" value="InterPro"/>
</dbReference>
<comment type="caution">
    <text evidence="3">The sequence shown here is derived from an EMBL/GenBank/DDBJ whole genome shotgun (WGS) entry which is preliminary data.</text>
</comment>
<feature type="domain" description="MoxR-vWA-beta-propeller ternary system" evidence="2">
    <location>
        <begin position="31"/>
        <end position="196"/>
    </location>
</feature>
<dbReference type="InterPro" id="IPR013823">
    <property type="entry name" value="Ribosomal_bL12_C"/>
</dbReference>
<accession>A0A8J2U9V3</accession>
<name>A0A8J2U9V3_9BACT</name>
<dbReference type="GO" id="GO:0006412">
    <property type="term" value="P:translation"/>
    <property type="evidence" value="ECO:0007669"/>
    <property type="project" value="InterPro"/>
</dbReference>
<dbReference type="InterPro" id="IPR014719">
    <property type="entry name" value="Ribosomal_bL12_C/ClpS-like"/>
</dbReference>
<dbReference type="Gene3D" id="3.30.1390.10">
    <property type="match status" value="1"/>
</dbReference>
<evidence type="ECO:0000313" key="4">
    <source>
        <dbReference type="Proteomes" id="UP000607559"/>
    </source>
</evidence>
<dbReference type="SUPFAM" id="SSF54736">
    <property type="entry name" value="ClpS-like"/>
    <property type="match status" value="1"/>
</dbReference>
<dbReference type="AlphaFoldDB" id="A0A8J2U9V3"/>
<reference evidence="3" key="2">
    <citation type="submission" date="2020-09" db="EMBL/GenBank/DDBJ databases">
        <authorList>
            <person name="Sun Q."/>
            <person name="Zhou Y."/>
        </authorList>
    </citation>
    <scope>NUCLEOTIDE SEQUENCE</scope>
    <source>
        <strain evidence="3">CGMCC 1.15448</strain>
    </source>
</reference>